<gene>
    <name evidence="2" type="ORF">D9615_006863</name>
</gene>
<dbReference type="EMBL" id="JAACJP010000018">
    <property type="protein sequence ID" value="KAF5378893.1"/>
    <property type="molecule type" value="Genomic_DNA"/>
</dbReference>
<evidence type="ECO:0000313" key="3">
    <source>
        <dbReference type="Proteomes" id="UP000565441"/>
    </source>
</evidence>
<feature type="region of interest" description="Disordered" evidence="1">
    <location>
        <begin position="1"/>
        <end position="98"/>
    </location>
</feature>
<comment type="caution">
    <text evidence="2">The sequence shown here is derived from an EMBL/GenBank/DDBJ whole genome shotgun (WGS) entry which is preliminary data.</text>
</comment>
<evidence type="ECO:0000313" key="2">
    <source>
        <dbReference type="EMBL" id="KAF5378893.1"/>
    </source>
</evidence>
<dbReference type="Proteomes" id="UP000565441">
    <property type="component" value="Unassembled WGS sequence"/>
</dbReference>
<keyword evidence="3" id="KW-1185">Reference proteome</keyword>
<name>A0A8H5M2X6_9AGAR</name>
<feature type="compositionally biased region" description="Polar residues" evidence="1">
    <location>
        <begin position="72"/>
        <end position="82"/>
    </location>
</feature>
<evidence type="ECO:0000256" key="1">
    <source>
        <dbReference type="SAM" id="MobiDB-lite"/>
    </source>
</evidence>
<dbReference type="OrthoDB" id="3063559at2759"/>
<dbReference type="AlphaFoldDB" id="A0A8H5M2X6"/>
<feature type="compositionally biased region" description="Polar residues" evidence="1">
    <location>
        <begin position="42"/>
        <end position="62"/>
    </location>
</feature>
<proteinExistence type="predicted"/>
<protein>
    <submittedName>
        <fullName evidence="2">Uncharacterized protein</fullName>
    </submittedName>
</protein>
<sequence>MTQSPFSRRSKQSWTPREWETGPSNDSAEQYDSTIPARTPIPSRTASTTEKQETSPSTTSNVIHHRDPWNTRFATSPFSQLQDVPDSSKSSSRSLQALESTATTAEKAWMSLWIFTDAGPPPHTRSLYATIPLPSEDSPSYLEQIPTHGAVWKAAEWSSTLAPPDRPCNPNPLQIPFKSKQHASTHLHPRPIQLHPTLQGICLASRQIQQDAQRLSSSPSTSMDWVRDRDAPATYPSVGCLTLVIHSTGQTVCVRPTTPASLHVVTVSDVLDTLKDAFMIDDVCRGRRQSGRSHSPICECERMSVKLNSLQLWWGTSDGVEVGPHPWQLVVAPK</sequence>
<organism evidence="2 3">
    <name type="scientific">Tricholomella constricta</name>
    <dbReference type="NCBI Taxonomy" id="117010"/>
    <lineage>
        <taxon>Eukaryota</taxon>
        <taxon>Fungi</taxon>
        <taxon>Dikarya</taxon>
        <taxon>Basidiomycota</taxon>
        <taxon>Agaricomycotina</taxon>
        <taxon>Agaricomycetes</taxon>
        <taxon>Agaricomycetidae</taxon>
        <taxon>Agaricales</taxon>
        <taxon>Tricholomatineae</taxon>
        <taxon>Lyophyllaceae</taxon>
        <taxon>Tricholomella</taxon>
    </lineage>
</organism>
<accession>A0A8H5M2X6</accession>
<reference evidence="2 3" key="1">
    <citation type="journal article" date="2020" name="ISME J.">
        <title>Uncovering the hidden diversity of litter-decomposition mechanisms in mushroom-forming fungi.</title>
        <authorList>
            <person name="Floudas D."/>
            <person name="Bentzer J."/>
            <person name="Ahren D."/>
            <person name="Johansson T."/>
            <person name="Persson P."/>
            <person name="Tunlid A."/>
        </authorList>
    </citation>
    <scope>NUCLEOTIDE SEQUENCE [LARGE SCALE GENOMIC DNA]</scope>
    <source>
        <strain evidence="2 3">CBS 661.87</strain>
    </source>
</reference>
<feature type="compositionally biased region" description="Polar residues" evidence="1">
    <location>
        <begin position="1"/>
        <end position="15"/>
    </location>
</feature>
<feature type="compositionally biased region" description="Polar residues" evidence="1">
    <location>
        <begin position="22"/>
        <end position="33"/>
    </location>
</feature>